<comment type="caution">
    <text evidence="8">The sequence shown here is derived from an EMBL/GenBank/DDBJ whole genome shotgun (WGS) entry which is preliminary data.</text>
</comment>
<feature type="binding site" evidence="6">
    <location>
        <position position="263"/>
    </location>
    <ligand>
        <name>substrate</name>
    </ligand>
</feature>
<evidence type="ECO:0000256" key="4">
    <source>
        <dbReference type="ARBA" id="ARBA00023027"/>
    </source>
</evidence>
<gene>
    <name evidence="6" type="primary">nudC</name>
    <name evidence="8" type="ORF">HNQ70_002801</name>
</gene>
<dbReference type="RefSeq" id="WP_183968620.1">
    <property type="nucleotide sequence ID" value="NZ_BAABEW010000012.1"/>
</dbReference>
<dbReference type="Pfam" id="PF09296">
    <property type="entry name" value="NUDIX-like"/>
    <property type="match status" value="1"/>
</dbReference>
<feature type="binding site" evidence="6">
    <location>
        <position position="138"/>
    </location>
    <ligand>
        <name>Zn(2+)</name>
        <dbReference type="ChEBI" id="CHEBI:29105"/>
    </ligand>
</feature>
<dbReference type="GO" id="GO:0000287">
    <property type="term" value="F:magnesium ion binding"/>
    <property type="evidence" value="ECO:0007669"/>
    <property type="project" value="UniProtKB-UniRule"/>
</dbReference>
<dbReference type="GO" id="GO:0000210">
    <property type="term" value="F:NAD+ diphosphatase activity"/>
    <property type="evidence" value="ECO:0007669"/>
    <property type="project" value="UniProtKB-UniRule"/>
</dbReference>
<feature type="binding site" evidence="6">
    <location>
        <position position="241"/>
    </location>
    <ligand>
        <name>a divalent metal cation</name>
        <dbReference type="ChEBI" id="CHEBI:60240"/>
        <label>1</label>
    </ligand>
</feature>
<accession>A0A7W8HIX5</accession>
<dbReference type="Proteomes" id="UP000532440">
    <property type="component" value="Unassembled WGS sequence"/>
</dbReference>
<comment type="function">
    <text evidence="6">mRNA decapping enzyme that specifically removes the nicotinamide adenine dinucleotide (NAD) cap from a subset of mRNAs by hydrolyzing the diphosphate linkage to produce nicotinamide mononucleotide (NMN) and 5' monophosphate mRNA. The NAD-cap is present at the 5'-end of some mRNAs and stabilizes RNA against 5'-processing. Has preference for mRNAs with a 5'-end purine. Catalyzes the hydrolysis of a broad range of dinucleotide pyrophosphates.</text>
</comment>
<comment type="catalytic activity">
    <reaction evidence="6">
        <text>NAD(+) + H2O = beta-nicotinamide D-ribonucleotide + AMP + 2 H(+)</text>
        <dbReference type="Rhea" id="RHEA:11800"/>
        <dbReference type="ChEBI" id="CHEBI:14649"/>
        <dbReference type="ChEBI" id="CHEBI:15377"/>
        <dbReference type="ChEBI" id="CHEBI:15378"/>
        <dbReference type="ChEBI" id="CHEBI:57540"/>
        <dbReference type="ChEBI" id="CHEBI:456215"/>
        <dbReference type="EC" id="3.6.1.22"/>
    </reaction>
</comment>
<feature type="binding site" evidence="6">
    <location>
        <position position="196"/>
    </location>
    <ligand>
        <name>a divalent metal cation</name>
        <dbReference type="ChEBI" id="CHEBI:60240"/>
        <label>2</label>
    </ligand>
</feature>
<dbReference type="PANTHER" id="PTHR11383:SF3">
    <property type="entry name" value="NAD(P)H PYROPHOSPHATASE NUDT13, MITOCHONDRIAL"/>
    <property type="match status" value="1"/>
</dbReference>
<name>A0A7W8HIX5_9BURK</name>
<comment type="similarity">
    <text evidence="6">Belongs to the Nudix hydrolase family. NudC subfamily.</text>
</comment>
<keyword evidence="2 6" id="KW-0378">Hydrolase</keyword>
<feature type="binding site" evidence="6">
    <location>
        <position position="241"/>
    </location>
    <ligand>
        <name>a divalent metal cation</name>
        <dbReference type="ChEBI" id="CHEBI:60240"/>
        <label>3</label>
    </ligand>
</feature>
<feature type="binding site" evidence="6">
    <location>
        <position position="196"/>
    </location>
    <ligand>
        <name>a divalent metal cation</name>
        <dbReference type="ChEBI" id="CHEBI:60240"/>
        <label>3</label>
    </ligand>
</feature>
<dbReference type="Pfam" id="PF09297">
    <property type="entry name" value="Zn_ribbon_NUD"/>
    <property type="match status" value="1"/>
</dbReference>
<dbReference type="InterPro" id="IPR022925">
    <property type="entry name" value="RNA_Hydrolase_NudC"/>
</dbReference>
<evidence type="ECO:0000313" key="9">
    <source>
        <dbReference type="Proteomes" id="UP000532440"/>
    </source>
</evidence>
<keyword evidence="3 6" id="KW-0460">Magnesium</keyword>
<evidence type="ECO:0000256" key="3">
    <source>
        <dbReference type="ARBA" id="ARBA00022842"/>
    </source>
</evidence>
<keyword evidence="4 6" id="KW-0520">NAD</keyword>
<protein>
    <recommendedName>
        <fullName evidence="6">NAD-capped RNA hydrolase NudC</fullName>
        <shortName evidence="6">DeNADding enzyme NudC</shortName>
        <ecNumber evidence="6">3.6.1.-</ecNumber>
    </recommendedName>
    <alternativeName>
        <fullName evidence="6">NADH pyrophosphatase</fullName>
        <ecNumber evidence="6">3.6.1.22</ecNumber>
    </alternativeName>
</protein>
<dbReference type="InterPro" id="IPR015797">
    <property type="entry name" value="NUDIX_hydrolase-like_dom_sf"/>
</dbReference>
<keyword evidence="6" id="KW-0862">Zinc</keyword>
<feature type="binding site" evidence="6">
    <location>
        <position position="200"/>
    </location>
    <ligand>
        <name>a divalent metal cation</name>
        <dbReference type="ChEBI" id="CHEBI:60240"/>
        <label>1</label>
    </ligand>
</feature>
<comment type="subunit">
    <text evidence="6">Homodimer.</text>
</comment>
<dbReference type="Pfam" id="PF00293">
    <property type="entry name" value="NUDIX"/>
    <property type="match status" value="1"/>
</dbReference>
<dbReference type="HAMAP" id="MF_00297">
    <property type="entry name" value="Nudix_NudC"/>
    <property type="match status" value="1"/>
</dbReference>
<evidence type="ECO:0000313" key="8">
    <source>
        <dbReference type="EMBL" id="MBB5272778.1"/>
    </source>
</evidence>
<dbReference type="InterPro" id="IPR015375">
    <property type="entry name" value="NADH_PPase-like_N"/>
</dbReference>
<dbReference type="PROSITE" id="PS51462">
    <property type="entry name" value="NUDIX"/>
    <property type="match status" value="1"/>
</dbReference>
<dbReference type="InterPro" id="IPR015376">
    <property type="entry name" value="Znr_NADH_PPase"/>
</dbReference>
<dbReference type="CDD" id="cd03429">
    <property type="entry name" value="NUDIX_NADH_pyrophosphatase_Nudt13"/>
    <property type="match status" value="1"/>
</dbReference>
<comment type="catalytic activity">
    <reaction evidence="6">
        <text>a 5'-end NAD(+)-phospho-ribonucleoside in mRNA + H2O = a 5'-end phospho-adenosine-phospho-ribonucleoside in mRNA + beta-nicotinamide D-ribonucleotide + 2 H(+)</text>
        <dbReference type="Rhea" id="RHEA:60876"/>
        <dbReference type="Rhea" id="RHEA-COMP:15698"/>
        <dbReference type="Rhea" id="RHEA-COMP:15719"/>
        <dbReference type="ChEBI" id="CHEBI:14649"/>
        <dbReference type="ChEBI" id="CHEBI:15377"/>
        <dbReference type="ChEBI" id="CHEBI:15378"/>
        <dbReference type="ChEBI" id="CHEBI:144029"/>
        <dbReference type="ChEBI" id="CHEBI:144051"/>
    </reaction>
</comment>
<keyword evidence="9" id="KW-1185">Reference proteome</keyword>
<feature type="binding site" evidence="6">
    <location>
        <position position="180"/>
    </location>
    <ligand>
        <name>a divalent metal cation</name>
        <dbReference type="ChEBI" id="CHEBI:60240"/>
        <label>1</label>
    </ligand>
</feature>
<feature type="binding site" evidence="6">
    <location>
        <position position="146"/>
    </location>
    <ligand>
        <name>substrate</name>
    </ligand>
</feature>
<feature type="binding site" evidence="6">
    <location>
        <position position="90"/>
    </location>
    <ligand>
        <name>substrate</name>
    </ligand>
</feature>
<dbReference type="AlphaFoldDB" id="A0A7W8HIX5"/>
<keyword evidence="5 6" id="KW-0464">Manganese</keyword>
<comment type="catalytic activity">
    <reaction evidence="6">
        <text>NADH + H2O = reduced beta-nicotinamide D-ribonucleotide + AMP + 2 H(+)</text>
        <dbReference type="Rhea" id="RHEA:48868"/>
        <dbReference type="ChEBI" id="CHEBI:15377"/>
        <dbReference type="ChEBI" id="CHEBI:15378"/>
        <dbReference type="ChEBI" id="CHEBI:57945"/>
        <dbReference type="ChEBI" id="CHEBI:90832"/>
        <dbReference type="ChEBI" id="CHEBI:456215"/>
        <dbReference type="EC" id="3.6.1.22"/>
    </reaction>
</comment>
<reference evidence="8 9" key="1">
    <citation type="submission" date="2020-08" db="EMBL/GenBank/DDBJ databases">
        <title>Genomic Encyclopedia of Type Strains, Phase IV (KMG-IV): sequencing the most valuable type-strain genomes for metagenomic binning, comparative biology and taxonomic classification.</title>
        <authorList>
            <person name="Goeker M."/>
        </authorList>
    </citation>
    <scope>NUCLEOTIDE SEQUENCE [LARGE SCALE GENOMIC DNA]</scope>
    <source>
        <strain evidence="8 9">DSM 29781</strain>
    </source>
</reference>
<comment type="cofactor">
    <cofactor evidence="6">
        <name>Mg(2+)</name>
        <dbReference type="ChEBI" id="CHEBI:18420"/>
    </cofactor>
    <cofactor evidence="6">
        <name>Mn(2+)</name>
        <dbReference type="ChEBI" id="CHEBI:29035"/>
    </cofactor>
    <text evidence="6">Divalent metal cations. Mg(2+) or Mn(2+).</text>
</comment>
<proteinExistence type="inferred from homology"/>
<dbReference type="NCBIfam" id="NF001299">
    <property type="entry name" value="PRK00241.1"/>
    <property type="match status" value="1"/>
</dbReference>
<feature type="binding site" evidence="6">
    <location>
        <position position="200"/>
    </location>
    <ligand>
        <name>a divalent metal cation</name>
        <dbReference type="ChEBI" id="CHEBI:60240"/>
        <label>3</label>
    </ligand>
</feature>
<feature type="binding site" evidence="6">
    <location>
        <position position="123"/>
    </location>
    <ligand>
        <name>Zn(2+)</name>
        <dbReference type="ChEBI" id="CHEBI:29105"/>
    </ligand>
</feature>
<dbReference type="Gene3D" id="3.90.79.20">
    <property type="match status" value="1"/>
</dbReference>
<feature type="binding site" evidence="6">
    <location>
        <position position="141"/>
    </location>
    <ligand>
        <name>Zn(2+)</name>
        <dbReference type="ChEBI" id="CHEBI:29105"/>
    </ligand>
</feature>
<feature type="domain" description="Nudix hydrolase" evidence="7">
    <location>
        <begin position="147"/>
        <end position="271"/>
    </location>
</feature>
<evidence type="ECO:0000259" key="7">
    <source>
        <dbReference type="PROSITE" id="PS51462"/>
    </source>
</evidence>
<dbReference type="GO" id="GO:0008270">
    <property type="term" value="F:zinc ion binding"/>
    <property type="evidence" value="ECO:0007669"/>
    <property type="project" value="UniProtKB-UniRule"/>
</dbReference>
<organism evidence="8 9">
    <name type="scientific">Quisquiliibacterium transsilvanicum</name>
    <dbReference type="NCBI Taxonomy" id="1549638"/>
    <lineage>
        <taxon>Bacteria</taxon>
        <taxon>Pseudomonadati</taxon>
        <taxon>Pseudomonadota</taxon>
        <taxon>Betaproteobacteria</taxon>
        <taxon>Burkholderiales</taxon>
        <taxon>Burkholderiaceae</taxon>
        <taxon>Quisquiliibacterium</taxon>
    </lineage>
</organism>
<dbReference type="Gene3D" id="3.90.79.10">
    <property type="entry name" value="Nucleoside Triphosphate Pyrophosphohydrolase"/>
    <property type="match status" value="1"/>
</dbReference>
<dbReference type="PANTHER" id="PTHR11383">
    <property type="entry name" value="NUCLEOSIDE DIPHOSPHATE-LINKED MOIETY X MOTIF 13"/>
    <property type="match status" value="1"/>
</dbReference>
<feature type="short sequence motif" description="Nudix box" evidence="6">
    <location>
        <begin position="181"/>
        <end position="202"/>
    </location>
</feature>
<evidence type="ECO:0000256" key="1">
    <source>
        <dbReference type="ARBA" id="ARBA00022723"/>
    </source>
</evidence>
<evidence type="ECO:0000256" key="2">
    <source>
        <dbReference type="ARBA" id="ARBA00022801"/>
    </source>
</evidence>
<dbReference type="EC" id="3.6.1.-" evidence="6"/>
<dbReference type="SUPFAM" id="SSF55811">
    <property type="entry name" value="Nudix"/>
    <property type="match status" value="2"/>
</dbReference>
<dbReference type="EC" id="3.6.1.22" evidence="6"/>
<comment type="cofactor">
    <cofactor evidence="6">
        <name>Zn(2+)</name>
        <dbReference type="ChEBI" id="CHEBI:29105"/>
    </cofactor>
    <text evidence="6">Binds 1 zinc ion per subunit.</text>
</comment>
<evidence type="ECO:0000256" key="5">
    <source>
        <dbReference type="ARBA" id="ARBA00023211"/>
    </source>
</evidence>
<feature type="binding site" evidence="6">
    <location>
        <position position="133"/>
    </location>
    <ligand>
        <name>substrate</name>
    </ligand>
</feature>
<feature type="binding site" evidence="6">
    <location>
        <position position="120"/>
    </location>
    <ligand>
        <name>Zn(2+)</name>
        <dbReference type="ChEBI" id="CHEBI:29105"/>
    </ligand>
</feature>
<sequence length="275" mass="30127">MIRTPAGFRAVLDAVLDDDAIAHVFVRDSLVLFGDTPGALPWRMYRSIGLTAARVHPIGRHEGRAHVAVALDDGYAPAHLPQGLRASGLRNWFGVLDDATLSIAMRAVQVLEWDRTHRFCGACGTPTEQLGHERARRCPACGLVSYPRISPAMMVLVTRGRELLLGRGVTFPPGRYSALAGFVEAGESVEESVAREVYEEVGIEVRDLRYFGSQSWPFPNSLMIAFRAEYAGGELNPDPAELADAQWFAPEALPQLPPQLSIARELIDATLAELR</sequence>
<feature type="binding site" evidence="6">
    <location>
        <begin position="214"/>
        <end position="221"/>
    </location>
    <ligand>
        <name>substrate</name>
    </ligand>
</feature>
<comment type="caution">
    <text evidence="6">Lacks conserved residue(s) required for the propagation of feature annotation.</text>
</comment>
<dbReference type="GO" id="GO:0030145">
    <property type="term" value="F:manganese ion binding"/>
    <property type="evidence" value="ECO:0007669"/>
    <property type="project" value="UniProtKB-UniRule"/>
</dbReference>
<keyword evidence="1 6" id="KW-0479">Metal-binding</keyword>
<dbReference type="InterPro" id="IPR000086">
    <property type="entry name" value="NUDIX_hydrolase_dom"/>
</dbReference>
<evidence type="ECO:0000256" key="6">
    <source>
        <dbReference type="HAMAP-Rule" id="MF_00297"/>
    </source>
</evidence>
<dbReference type="InterPro" id="IPR049734">
    <property type="entry name" value="NudC-like_C"/>
</dbReference>
<dbReference type="EMBL" id="JACHGB010000005">
    <property type="protein sequence ID" value="MBB5272778.1"/>
    <property type="molecule type" value="Genomic_DNA"/>
</dbReference>